<sequence>MGSEDLFYKRKAKTKNVLARKKNRRAPYERVLIVCEGAKTEPYYFQELIDCLELNTANVVVDGSCDSSPNQVVAFAIKKYRTEIKTGNGFDKVFCVIDRDAHNTYENALTRIQNLKPKGVFSAINSVPCFEYWLLLHFEFTTRPFVATGAKSSCDNLIDSLSGFIPDYAKGEKNIYSGIAHQTNQAINWSKRALKQAKYNATNNPATYVHELVEYLQNLKNQ</sequence>
<evidence type="ECO:0000313" key="1">
    <source>
        <dbReference type="EMBL" id="VAW61189.1"/>
    </source>
</evidence>
<reference evidence="1" key="1">
    <citation type="submission" date="2018-06" db="EMBL/GenBank/DDBJ databases">
        <authorList>
            <person name="Zhirakovskaya E."/>
        </authorList>
    </citation>
    <scope>NUCLEOTIDE SEQUENCE</scope>
</reference>
<protein>
    <recommendedName>
        <fullName evidence="2">CRISPR-associated protein</fullName>
    </recommendedName>
</protein>
<dbReference type="Pfam" id="PF13707">
    <property type="entry name" value="RloB"/>
    <property type="match status" value="1"/>
</dbReference>
<name>A0A3B0XHT5_9ZZZZ</name>
<accession>A0A3B0XHT5</accession>
<evidence type="ECO:0008006" key="2">
    <source>
        <dbReference type="Google" id="ProtNLM"/>
    </source>
</evidence>
<organism evidence="1">
    <name type="scientific">hydrothermal vent metagenome</name>
    <dbReference type="NCBI Taxonomy" id="652676"/>
    <lineage>
        <taxon>unclassified sequences</taxon>
        <taxon>metagenomes</taxon>
        <taxon>ecological metagenomes</taxon>
    </lineage>
</organism>
<dbReference type="InterPro" id="IPR025591">
    <property type="entry name" value="RloB"/>
</dbReference>
<dbReference type="EMBL" id="UOFJ01000028">
    <property type="protein sequence ID" value="VAW61189.1"/>
    <property type="molecule type" value="Genomic_DNA"/>
</dbReference>
<proteinExistence type="predicted"/>
<dbReference type="AlphaFoldDB" id="A0A3B0XHT5"/>
<gene>
    <name evidence="1" type="ORF">MNBD_GAMMA10-2138</name>
</gene>